<organism evidence="1">
    <name type="scientific">Octopus bimaculoides</name>
    <name type="common">California two-spotted octopus</name>
    <dbReference type="NCBI Taxonomy" id="37653"/>
    <lineage>
        <taxon>Eukaryota</taxon>
        <taxon>Metazoa</taxon>
        <taxon>Spiralia</taxon>
        <taxon>Lophotrochozoa</taxon>
        <taxon>Mollusca</taxon>
        <taxon>Cephalopoda</taxon>
        <taxon>Coleoidea</taxon>
        <taxon>Octopodiformes</taxon>
        <taxon>Octopoda</taxon>
        <taxon>Incirrata</taxon>
        <taxon>Octopodidae</taxon>
        <taxon>Octopus</taxon>
    </lineage>
</organism>
<accession>A0A0L8FHF5</accession>
<evidence type="ECO:0000313" key="1">
    <source>
        <dbReference type="EMBL" id="KOF63105.1"/>
    </source>
</evidence>
<gene>
    <name evidence="1" type="ORF">OCBIM_22020266mg</name>
</gene>
<name>A0A0L8FHF5_OCTBM</name>
<reference evidence="1" key="1">
    <citation type="submission" date="2015-07" db="EMBL/GenBank/DDBJ databases">
        <title>MeaNS - Measles Nucleotide Surveillance Program.</title>
        <authorList>
            <person name="Tran T."/>
            <person name="Druce J."/>
        </authorList>
    </citation>
    <scope>NUCLEOTIDE SEQUENCE</scope>
    <source>
        <strain evidence="1">UCB-OBI-ISO-001</strain>
        <tissue evidence="1">Gonad</tissue>
    </source>
</reference>
<sequence>MTTHGENFQLYETTAVSILTTVKNLKLLSSKQTWFGNGTFDSAPLSKQLYTIHVTVSENKTLPLVYCIASNKEEE</sequence>
<dbReference type="AlphaFoldDB" id="A0A0L8FHF5"/>
<proteinExistence type="predicted"/>
<feature type="non-terminal residue" evidence="1">
    <location>
        <position position="75"/>
    </location>
</feature>
<protein>
    <submittedName>
        <fullName evidence="1">Uncharacterized protein</fullName>
    </submittedName>
</protein>
<dbReference type="EMBL" id="KQ431563">
    <property type="protein sequence ID" value="KOF63105.1"/>
    <property type="molecule type" value="Genomic_DNA"/>
</dbReference>